<reference evidence="5" key="2">
    <citation type="submission" date="2019-07" db="EMBL/GenBank/DDBJ databases">
        <authorList>
            <person name="Seetharam A."/>
            <person name="Woodhouse M."/>
            <person name="Cannon E."/>
        </authorList>
    </citation>
    <scope>NUCLEOTIDE SEQUENCE [LARGE SCALE GENOMIC DNA]</scope>
    <source>
        <strain evidence="5">cv. B73</strain>
    </source>
</reference>
<reference evidence="5" key="3">
    <citation type="submission" date="2021-05" db="UniProtKB">
        <authorList>
            <consortium name="EnsemblPlants"/>
        </authorList>
    </citation>
    <scope>IDENTIFICATION</scope>
    <source>
        <strain evidence="5">cv. B73</strain>
    </source>
</reference>
<evidence type="ECO:0000313" key="5">
    <source>
        <dbReference type="EnsemblPlants" id="Zm00001eb051620_P001"/>
    </source>
</evidence>
<evidence type="ECO:0000313" key="6">
    <source>
        <dbReference type="Proteomes" id="UP000007305"/>
    </source>
</evidence>
<evidence type="ECO:0000256" key="1">
    <source>
        <dbReference type="ARBA" id="ARBA00005474"/>
    </source>
</evidence>
<proteinExistence type="inferred from homology"/>
<dbReference type="RefSeq" id="XP_008665141.1">
    <property type="nucleotide sequence ID" value="XM_008666919.2"/>
</dbReference>
<dbReference type="PANTHER" id="PTHR31304">
    <property type="entry name" value="LOB DOMAIN-CONTAINING PROTEIN 38"/>
    <property type="match status" value="1"/>
</dbReference>
<dbReference type="GeneID" id="103643744"/>
<dbReference type="PaxDb" id="4577-GRMZM2G017319_P01"/>
<evidence type="ECO:0000313" key="4">
    <source>
        <dbReference type="EMBL" id="ONM07284.1"/>
    </source>
</evidence>
<dbReference type="RefSeq" id="XP_008665142.1">
    <property type="nucleotide sequence ID" value="XM_008666920.3"/>
</dbReference>
<dbReference type="KEGG" id="zma:103643744"/>
<evidence type="ECO:0000259" key="3">
    <source>
        <dbReference type="PROSITE" id="PS50891"/>
    </source>
</evidence>
<dbReference type="AlphaFoldDB" id="A0A1D6KXW5"/>
<dbReference type="SMR" id="A0A1D6KXW5"/>
<dbReference type="Pfam" id="PF03195">
    <property type="entry name" value="LOB"/>
    <property type="match status" value="1"/>
</dbReference>
<evidence type="ECO:0000256" key="2">
    <source>
        <dbReference type="SAM" id="MobiDB-lite"/>
    </source>
</evidence>
<comment type="similarity">
    <text evidence="1">Belongs to the LOB domain-containing protein family.</text>
</comment>
<feature type="domain" description="LOB" evidence="3">
    <location>
        <begin position="1"/>
        <end position="107"/>
    </location>
</feature>
<dbReference type="OMA" id="TDRDMDG"/>
<feature type="compositionally biased region" description="Low complexity" evidence="2">
    <location>
        <begin position="140"/>
        <end position="151"/>
    </location>
</feature>
<dbReference type="InterPro" id="IPR004883">
    <property type="entry name" value="LOB"/>
</dbReference>
<protein>
    <submittedName>
        <fullName evidence="4">LOB domain-containing protein 38</fullName>
    </submittedName>
</protein>
<name>A0A1D6KXW5_MAIZE</name>
<organism evidence="4">
    <name type="scientific">Zea mays</name>
    <name type="common">Maize</name>
    <dbReference type="NCBI Taxonomy" id="4577"/>
    <lineage>
        <taxon>Eukaryota</taxon>
        <taxon>Viridiplantae</taxon>
        <taxon>Streptophyta</taxon>
        <taxon>Embryophyta</taxon>
        <taxon>Tracheophyta</taxon>
        <taxon>Spermatophyta</taxon>
        <taxon>Magnoliopsida</taxon>
        <taxon>Liliopsida</taxon>
        <taxon>Poales</taxon>
        <taxon>Poaceae</taxon>
        <taxon>PACMAD clade</taxon>
        <taxon>Panicoideae</taxon>
        <taxon>Andropogonodae</taxon>
        <taxon>Andropogoneae</taxon>
        <taxon>Tripsacinae</taxon>
        <taxon>Zea</taxon>
    </lineage>
</organism>
<sequence length="251" mass="25554">MSCNGCRVLRKGCSDACVLRPSIDWIHGAQPQANATVFVAKFFGRAGLVASLAAVPLHHRPALFRSLLYEACGRTINPVSGAIGLMWTGNWDLCQAAADAVLRGESLRALSAVPAAFTDRDMDGLYGSVGGLVAAAAAAASPENSSSSAPSTTKRRNANGGSSNNAVPAAAASHHRPPPPAAAAAGLLLQSSCHQLDLCLTPALSPPGAGPRGCAAGASDEYSATTTCEDQTGDHGHGEPRPPPPLLNLFN</sequence>
<feature type="compositionally biased region" description="Pro residues" evidence="2">
    <location>
        <begin position="241"/>
        <end position="251"/>
    </location>
</feature>
<feature type="region of interest" description="Disordered" evidence="2">
    <location>
        <begin position="140"/>
        <end position="182"/>
    </location>
</feature>
<dbReference type="PANTHER" id="PTHR31304:SF2">
    <property type="entry name" value="DOMAIN PROTEIN 40, PUTATIVE, EXPRESSED-RELATED"/>
    <property type="match status" value="1"/>
</dbReference>
<dbReference type="EMBL" id="CM007647">
    <property type="protein sequence ID" value="ONM07284.1"/>
    <property type="molecule type" value="Genomic_DNA"/>
</dbReference>
<feature type="compositionally biased region" description="Low complexity" evidence="2">
    <location>
        <begin position="158"/>
        <end position="172"/>
    </location>
</feature>
<dbReference type="Gramene" id="Zm00001eb051620_T001">
    <property type="protein sequence ID" value="Zm00001eb051620_P001"/>
    <property type="gene ID" value="Zm00001eb051620"/>
</dbReference>
<keyword evidence="6" id="KW-1185">Reference proteome</keyword>
<dbReference type="OrthoDB" id="1922547at2759"/>
<dbReference type="ExpressionAtlas" id="A0A1D6KXW5">
    <property type="expression patterns" value="baseline and differential"/>
</dbReference>
<dbReference type="Proteomes" id="UP000007305">
    <property type="component" value="Chromosome 1"/>
</dbReference>
<accession>A0A317Y954</accession>
<dbReference type="EnsemblPlants" id="Zm00001eb051620_T001">
    <property type="protein sequence ID" value="Zm00001eb051620_P001"/>
    <property type="gene ID" value="Zm00001eb051620"/>
</dbReference>
<gene>
    <name evidence="5" type="primary">LOC103643744</name>
    <name evidence="4" type="ORF">ZEAMMB73_Zm00001d033347</name>
</gene>
<feature type="region of interest" description="Disordered" evidence="2">
    <location>
        <begin position="209"/>
        <end position="251"/>
    </location>
</feature>
<dbReference type="PROSITE" id="PS50891">
    <property type="entry name" value="LOB"/>
    <property type="match status" value="1"/>
</dbReference>
<accession>A0A1D6KXW5</accession>
<reference evidence="4 6" key="1">
    <citation type="submission" date="2015-12" db="EMBL/GenBank/DDBJ databases">
        <title>Update maize B73 reference genome by single molecule sequencing technologies.</title>
        <authorList>
            <consortium name="Maize Genome Sequencing Project"/>
            <person name="Ware D."/>
        </authorList>
    </citation>
    <scope>NUCLEOTIDE SEQUENCE [LARGE SCALE GENOMIC DNA]</scope>
    <source>
        <strain evidence="6">cv. B73</strain>
        <tissue evidence="4">Seedling</tissue>
    </source>
</reference>
<dbReference type="eggNOG" id="ENOG502QU8T">
    <property type="taxonomic scope" value="Eukaryota"/>
</dbReference>
<dbReference type="GO" id="GO:0010468">
    <property type="term" value="P:regulation of gene expression"/>
    <property type="evidence" value="ECO:0000318"/>
    <property type="project" value="GO_Central"/>
</dbReference>